<evidence type="ECO:0000256" key="1">
    <source>
        <dbReference type="SAM" id="MobiDB-lite"/>
    </source>
</evidence>
<sequence length="93" mass="10566">MHYIAWVSNHSKINTLQQKKEILFSFFFPHFLTFPQFLSNQTGSDEKKGEKAYDMVEVGGEGGEEWAERDGRSGHERERTKARASSPKQSGSG</sequence>
<dbReference type="Proteomes" id="UP001187192">
    <property type="component" value="Unassembled WGS sequence"/>
</dbReference>
<keyword evidence="3" id="KW-1185">Reference proteome</keyword>
<evidence type="ECO:0000313" key="2">
    <source>
        <dbReference type="EMBL" id="GMN60916.1"/>
    </source>
</evidence>
<reference evidence="2" key="1">
    <citation type="submission" date="2023-07" db="EMBL/GenBank/DDBJ databases">
        <title>draft genome sequence of fig (Ficus carica).</title>
        <authorList>
            <person name="Takahashi T."/>
            <person name="Nishimura K."/>
        </authorList>
    </citation>
    <scope>NUCLEOTIDE SEQUENCE</scope>
</reference>
<comment type="caution">
    <text evidence="2">The sequence shown here is derived from an EMBL/GenBank/DDBJ whole genome shotgun (WGS) entry which is preliminary data.</text>
</comment>
<dbReference type="EMBL" id="BTGU01000104">
    <property type="protein sequence ID" value="GMN60916.1"/>
    <property type="molecule type" value="Genomic_DNA"/>
</dbReference>
<protein>
    <submittedName>
        <fullName evidence="2">Uncharacterized protein</fullName>
    </submittedName>
</protein>
<name>A0AA88DTF3_FICCA</name>
<gene>
    <name evidence="2" type="ORF">TIFTF001_030010</name>
</gene>
<organism evidence="2 3">
    <name type="scientific">Ficus carica</name>
    <name type="common">Common fig</name>
    <dbReference type="NCBI Taxonomy" id="3494"/>
    <lineage>
        <taxon>Eukaryota</taxon>
        <taxon>Viridiplantae</taxon>
        <taxon>Streptophyta</taxon>
        <taxon>Embryophyta</taxon>
        <taxon>Tracheophyta</taxon>
        <taxon>Spermatophyta</taxon>
        <taxon>Magnoliopsida</taxon>
        <taxon>eudicotyledons</taxon>
        <taxon>Gunneridae</taxon>
        <taxon>Pentapetalae</taxon>
        <taxon>rosids</taxon>
        <taxon>fabids</taxon>
        <taxon>Rosales</taxon>
        <taxon>Moraceae</taxon>
        <taxon>Ficeae</taxon>
        <taxon>Ficus</taxon>
    </lineage>
</organism>
<evidence type="ECO:0000313" key="3">
    <source>
        <dbReference type="Proteomes" id="UP001187192"/>
    </source>
</evidence>
<proteinExistence type="predicted"/>
<feature type="compositionally biased region" description="Basic and acidic residues" evidence="1">
    <location>
        <begin position="66"/>
        <end position="81"/>
    </location>
</feature>
<dbReference type="AlphaFoldDB" id="A0AA88DTF3"/>
<feature type="region of interest" description="Disordered" evidence="1">
    <location>
        <begin position="57"/>
        <end position="93"/>
    </location>
</feature>
<accession>A0AA88DTF3</accession>